<keyword evidence="1" id="KW-0732">Signal</keyword>
<name>A0ABW3I6L3_9PAST</name>
<sequence>MKMKKHQCIANFLIGFGSILNIAPVFATTELGSPKDDLENLQKDWQAIGADMYKAMERLNNGTSSTHRNK</sequence>
<feature type="signal peptide" evidence="1">
    <location>
        <begin position="1"/>
        <end position="27"/>
    </location>
</feature>
<evidence type="ECO:0000313" key="3">
    <source>
        <dbReference type="Proteomes" id="UP001596996"/>
    </source>
</evidence>
<feature type="chain" id="PRO_5045732728" evidence="1">
    <location>
        <begin position="28"/>
        <end position="70"/>
    </location>
</feature>
<evidence type="ECO:0000313" key="2">
    <source>
        <dbReference type="EMBL" id="MFD0965313.1"/>
    </source>
</evidence>
<accession>A0ABW3I6L3</accession>
<dbReference type="RefSeq" id="WP_380817839.1">
    <property type="nucleotide sequence ID" value="NZ_JBHTJN010000001.1"/>
</dbReference>
<gene>
    <name evidence="2" type="ORF">ACFQ02_00320</name>
</gene>
<dbReference type="Proteomes" id="UP001596996">
    <property type="component" value="Unassembled WGS sequence"/>
</dbReference>
<proteinExistence type="predicted"/>
<keyword evidence="3" id="KW-1185">Reference proteome</keyword>
<protein>
    <submittedName>
        <fullName evidence="2">Uncharacterized protein</fullName>
    </submittedName>
</protein>
<organism evidence="2 3">
    <name type="scientific">Seminibacterium arietis</name>
    <dbReference type="NCBI Taxonomy" id="1173502"/>
    <lineage>
        <taxon>Bacteria</taxon>
        <taxon>Pseudomonadati</taxon>
        <taxon>Pseudomonadota</taxon>
        <taxon>Gammaproteobacteria</taxon>
        <taxon>Pasteurellales</taxon>
        <taxon>Pasteurellaceae</taxon>
        <taxon>Seminibacterium</taxon>
    </lineage>
</organism>
<reference evidence="3" key="1">
    <citation type="journal article" date="2019" name="Int. J. Syst. Evol. Microbiol.">
        <title>The Global Catalogue of Microorganisms (GCM) 10K type strain sequencing project: providing services to taxonomists for standard genome sequencing and annotation.</title>
        <authorList>
            <consortium name="The Broad Institute Genomics Platform"/>
            <consortium name="The Broad Institute Genome Sequencing Center for Infectious Disease"/>
            <person name="Wu L."/>
            <person name="Ma J."/>
        </authorList>
    </citation>
    <scope>NUCLEOTIDE SEQUENCE [LARGE SCALE GENOMIC DNA]</scope>
    <source>
        <strain evidence="3">CCUG 61707</strain>
    </source>
</reference>
<comment type="caution">
    <text evidence="2">The sequence shown here is derived from an EMBL/GenBank/DDBJ whole genome shotgun (WGS) entry which is preliminary data.</text>
</comment>
<evidence type="ECO:0000256" key="1">
    <source>
        <dbReference type="SAM" id="SignalP"/>
    </source>
</evidence>
<dbReference type="EMBL" id="JBHTJN010000001">
    <property type="protein sequence ID" value="MFD0965313.1"/>
    <property type="molecule type" value="Genomic_DNA"/>
</dbReference>